<evidence type="ECO:0000313" key="3">
    <source>
        <dbReference type="Proteomes" id="UP000292120"/>
    </source>
</evidence>
<proteinExistence type="predicted"/>
<dbReference type="RefSeq" id="WP_130967789.1">
    <property type="nucleotide sequence ID" value="NZ_SIXI01000003.1"/>
</dbReference>
<name>A0A4Q9GZ80_9BURK</name>
<dbReference type="Proteomes" id="UP000292120">
    <property type="component" value="Unassembled WGS sequence"/>
</dbReference>
<feature type="region of interest" description="Disordered" evidence="1">
    <location>
        <begin position="101"/>
        <end position="126"/>
    </location>
</feature>
<organism evidence="2 3">
    <name type="scientific">Aquabacterium lacunae</name>
    <dbReference type="NCBI Taxonomy" id="2528630"/>
    <lineage>
        <taxon>Bacteria</taxon>
        <taxon>Pseudomonadati</taxon>
        <taxon>Pseudomonadota</taxon>
        <taxon>Betaproteobacteria</taxon>
        <taxon>Burkholderiales</taxon>
        <taxon>Aquabacterium</taxon>
    </lineage>
</organism>
<dbReference type="OrthoDB" id="9808993at2"/>
<dbReference type="AlphaFoldDB" id="A0A4Q9GZ80"/>
<feature type="region of interest" description="Disordered" evidence="1">
    <location>
        <begin position="55"/>
        <end position="82"/>
    </location>
</feature>
<protein>
    <submittedName>
        <fullName evidence="2">Uncharacterized protein</fullName>
    </submittedName>
</protein>
<gene>
    <name evidence="2" type="ORF">EYS42_08805</name>
</gene>
<accession>A0A4Q9GZ80</accession>
<evidence type="ECO:0000256" key="1">
    <source>
        <dbReference type="SAM" id="MobiDB-lite"/>
    </source>
</evidence>
<sequence length="126" mass="12993">MAKIIGRKGCPYCGFESAHVKQSEGKHPYHHCPECGIMTTARNGQQARLITANMRPEPDYTSPEYGGAAGKPAAGEVPTPPAAADPIIVPGVVVKNGIKKPAKDAPAPVPAGGNGLWSQLVKGGAQ</sequence>
<dbReference type="EMBL" id="SIXI01000003">
    <property type="protein sequence ID" value="TBO31334.1"/>
    <property type="molecule type" value="Genomic_DNA"/>
</dbReference>
<comment type="caution">
    <text evidence="2">The sequence shown here is derived from an EMBL/GenBank/DDBJ whole genome shotgun (WGS) entry which is preliminary data.</text>
</comment>
<keyword evidence="3" id="KW-1185">Reference proteome</keyword>
<evidence type="ECO:0000313" key="2">
    <source>
        <dbReference type="EMBL" id="TBO31334.1"/>
    </source>
</evidence>
<reference evidence="2 3" key="1">
    <citation type="submission" date="2019-02" db="EMBL/GenBank/DDBJ databases">
        <title>Aquabacterium sp. strain KMB7.</title>
        <authorList>
            <person name="Chen W.-M."/>
        </authorList>
    </citation>
    <scope>NUCLEOTIDE SEQUENCE [LARGE SCALE GENOMIC DNA]</scope>
    <source>
        <strain evidence="2 3">KMB7</strain>
    </source>
</reference>